<sequence>MCVFRGVVFLLLAAQSFTAMSQEILPYRNYSTLGFPPLPPGFTDVAKRLMSKCSRMGYPLPGMTELNQTSYAGEEGDDIPPNPFSLFPSILSSVPPPPSPGLTPLLFQLNDTLAPPLEEPDWYTTLTDRLMNSSDLLDMLRVMRNSTDDSRCFLRAFVAPLSWDFLAVKRDRPRPIRFRTAPLGGGAIRPECHAPVLTLPPRPKPWQLKKMMELLSRSFSSLSQDQRQQILRWVIQRVGQNGFNCTKEHCPPRKGWLKPHVMETMGRFLFLLHPSEWNCPKKRALLFLLVSQHCFHDDRDYLGKLGSLACFYDRASSLSTSLSKTLLRQLKECHNSGGIKLRKKLVMKVLSEEGVSGPSLQWVLGMGAPAVSALSLSQLGLLSGPALRNALPSLRGGRWKPAQARTLARKLLKGKRSVSVEDLLSMGSLARGVQSAMLRRVGLQAMLEREDFTAMSQELSTLQRAALLQGLLGSVTVSELVNRVSGPILTSLSLSALKRAGMRSFDQVEGQKWTRAQSAFLVRSILGKKLRPWDIRKLGSAVQGVTCDMIDSTDQTEVFPLVQALVEKKFWLYRRQVRCAAVKLFESLERNRTGYFYNITDQELSAIPTILLLYLPKELVASLPDSVCTRFLEKMSQADLSLLPLRSASRTALVTRALGCLKKNVSSLTPDDITSLGGLVLELQPLHFAALSPAALNASLLVLANSTQMQPRLRKGILKYLTDLYGEPSDWSLDTMTTFGPLLLRVNKSAFRSLTYKPWLKEALTDLLDAQPPATSTPEPEEFSTRPNVSALQWILFSLATTPVPRASTNQQRIEDNPPIAPTLEQVLEMGEGNLLWSPAQLYAMSDETFRDGVSKLGEVSGYTPQQLQALRNKTLQVWGEPGSLTEEQVLQLGCVTPGFSPAELQELNITSLDTLELLSSCDWEHSQSQAVLQGFMRRSELTVGDLGTVEVVGFGQFICGVLPQEVEQLSNDTCREALGTLGSVFCAQEVTERMKDKAVLILGDPANWTEDQVSILGNIIPGLTSSELQSLNSTVFSFISLTAIPRILANRMAALSVTQLEALGPDNAAMVTTTQLSALGIPQQNAVYMALGLQSRATIPSVTSSLPPISGTTRLGIVGNVVFWQNLLLLLIGLYIQ</sequence>
<proteinExistence type="inferred from homology"/>
<evidence type="ECO:0000256" key="3">
    <source>
        <dbReference type="ARBA" id="ARBA00022729"/>
    </source>
</evidence>
<gene>
    <name evidence="8" type="ORF">SKAU_G00407730</name>
</gene>
<dbReference type="PANTHER" id="PTHR23412">
    <property type="entry name" value="STEREOCILIN RELATED"/>
    <property type="match status" value="1"/>
</dbReference>
<dbReference type="Pfam" id="PF06060">
    <property type="entry name" value="Mesothelin"/>
    <property type="match status" value="1"/>
</dbReference>
<dbReference type="InterPro" id="IPR010335">
    <property type="entry name" value="Mesothelin"/>
</dbReference>
<comment type="caution">
    <text evidence="8">The sequence shown here is derived from an EMBL/GenBank/DDBJ whole genome shotgun (WGS) entry which is preliminary data.</text>
</comment>
<dbReference type="PANTHER" id="PTHR23412:SF21">
    <property type="entry name" value="OTOANCORIN ISOFORM X1"/>
    <property type="match status" value="1"/>
</dbReference>
<keyword evidence="4" id="KW-0130">Cell adhesion</keyword>
<organism evidence="8 9">
    <name type="scientific">Synaphobranchus kaupii</name>
    <name type="common">Kaup's arrowtooth eel</name>
    <dbReference type="NCBI Taxonomy" id="118154"/>
    <lineage>
        <taxon>Eukaryota</taxon>
        <taxon>Metazoa</taxon>
        <taxon>Chordata</taxon>
        <taxon>Craniata</taxon>
        <taxon>Vertebrata</taxon>
        <taxon>Euteleostomi</taxon>
        <taxon>Actinopterygii</taxon>
        <taxon>Neopterygii</taxon>
        <taxon>Teleostei</taxon>
        <taxon>Anguilliformes</taxon>
        <taxon>Synaphobranchidae</taxon>
        <taxon>Synaphobranchus</taxon>
    </lineage>
</organism>
<dbReference type="OrthoDB" id="8195838at2759"/>
<dbReference type="Proteomes" id="UP001152622">
    <property type="component" value="Chromosome 21"/>
</dbReference>
<evidence type="ECO:0000256" key="5">
    <source>
        <dbReference type="ARBA" id="ARBA00023136"/>
    </source>
</evidence>
<keyword evidence="3 7" id="KW-0732">Signal</keyword>
<comment type="subcellular location">
    <subcellularLocation>
        <location evidence="1">Membrane</location>
    </subcellularLocation>
</comment>
<evidence type="ECO:0000313" key="8">
    <source>
        <dbReference type="EMBL" id="KAJ8335134.1"/>
    </source>
</evidence>
<dbReference type="GO" id="GO:0009986">
    <property type="term" value="C:cell surface"/>
    <property type="evidence" value="ECO:0007669"/>
    <property type="project" value="TreeGrafter"/>
</dbReference>
<keyword evidence="6" id="KW-0325">Glycoprotein</keyword>
<evidence type="ECO:0000256" key="2">
    <source>
        <dbReference type="ARBA" id="ARBA00011016"/>
    </source>
</evidence>
<evidence type="ECO:0000256" key="1">
    <source>
        <dbReference type="ARBA" id="ARBA00004370"/>
    </source>
</evidence>
<dbReference type="AlphaFoldDB" id="A0A9Q1EAB0"/>
<evidence type="ECO:0000256" key="6">
    <source>
        <dbReference type="ARBA" id="ARBA00023180"/>
    </source>
</evidence>
<evidence type="ECO:0008006" key="10">
    <source>
        <dbReference type="Google" id="ProtNLM"/>
    </source>
</evidence>
<comment type="similarity">
    <text evidence="2">Belongs to the mesothelin family.</text>
</comment>
<protein>
    <recommendedName>
        <fullName evidence="10">Otoancorin</fullName>
    </recommendedName>
</protein>
<keyword evidence="5" id="KW-0472">Membrane</keyword>
<evidence type="ECO:0000313" key="9">
    <source>
        <dbReference type="Proteomes" id="UP001152622"/>
    </source>
</evidence>
<keyword evidence="9" id="KW-1185">Reference proteome</keyword>
<dbReference type="GO" id="GO:0016020">
    <property type="term" value="C:membrane"/>
    <property type="evidence" value="ECO:0007669"/>
    <property type="project" value="UniProtKB-SubCell"/>
</dbReference>
<dbReference type="GO" id="GO:0007160">
    <property type="term" value="P:cell-matrix adhesion"/>
    <property type="evidence" value="ECO:0007669"/>
    <property type="project" value="TreeGrafter"/>
</dbReference>
<dbReference type="EMBL" id="JAINUF010000021">
    <property type="protein sequence ID" value="KAJ8335134.1"/>
    <property type="molecule type" value="Genomic_DNA"/>
</dbReference>
<feature type="signal peptide" evidence="7">
    <location>
        <begin position="1"/>
        <end position="21"/>
    </location>
</feature>
<evidence type="ECO:0000256" key="4">
    <source>
        <dbReference type="ARBA" id="ARBA00022889"/>
    </source>
</evidence>
<dbReference type="InterPro" id="IPR026664">
    <property type="entry name" value="Stereocilin-rel"/>
</dbReference>
<name>A0A9Q1EAB0_SYNKA</name>
<accession>A0A9Q1EAB0</accession>
<evidence type="ECO:0000256" key="7">
    <source>
        <dbReference type="SAM" id="SignalP"/>
    </source>
</evidence>
<feature type="chain" id="PRO_5040231923" description="Otoancorin" evidence="7">
    <location>
        <begin position="22"/>
        <end position="1138"/>
    </location>
</feature>
<reference evidence="8" key="1">
    <citation type="journal article" date="2023" name="Science">
        <title>Genome structures resolve the early diversification of teleost fishes.</title>
        <authorList>
            <person name="Parey E."/>
            <person name="Louis A."/>
            <person name="Montfort J."/>
            <person name="Bouchez O."/>
            <person name="Roques C."/>
            <person name="Iampietro C."/>
            <person name="Lluch J."/>
            <person name="Castinel A."/>
            <person name="Donnadieu C."/>
            <person name="Desvignes T."/>
            <person name="Floi Bucao C."/>
            <person name="Jouanno E."/>
            <person name="Wen M."/>
            <person name="Mejri S."/>
            <person name="Dirks R."/>
            <person name="Jansen H."/>
            <person name="Henkel C."/>
            <person name="Chen W.J."/>
            <person name="Zahm M."/>
            <person name="Cabau C."/>
            <person name="Klopp C."/>
            <person name="Thompson A.W."/>
            <person name="Robinson-Rechavi M."/>
            <person name="Braasch I."/>
            <person name="Lecointre G."/>
            <person name="Bobe J."/>
            <person name="Postlethwait J.H."/>
            <person name="Berthelot C."/>
            <person name="Roest Crollius H."/>
            <person name="Guiguen Y."/>
        </authorList>
    </citation>
    <scope>NUCLEOTIDE SEQUENCE</scope>
    <source>
        <strain evidence="8">WJC10195</strain>
    </source>
</reference>